<dbReference type="GO" id="GO:0033691">
    <property type="term" value="F:sialic acid binding"/>
    <property type="evidence" value="ECO:0007669"/>
    <property type="project" value="TreeGrafter"/>
</dbReference>
<feature type="signal peptide" evidence="5">
    <location>
        <begin position="1"/>
        <end position="22"/>
    </location>
</feature>
<evidence type="ECO:0008006" key="8">
    <source>
        <dbReference type="Google" id="ProtNLM"/>
    </source>
</evidence>
<evidence type="ECO:0000313" key="6">
    <source>
        <dbReference type="EMBL" id="KAK9975605.1"/>
    </source>
</evidence>
<dbReference type="Gene3D" id="2.60.40.10">
    <property type="entry name" value="Immunoglobulins"/>
    <property type="match status" value="1"/>
</dbReference>
<feature type="chain" id="PRO_5043957386" description="Immunoglobulin subtype domain-containing protein" evidence="5">
    <location>
        <begin position="23"/>
        <end position="158"/>
    </location>
</feature>
<evidence type="ECO:0000256" key="2">
    <source>
        <dbReference type="ARBA" id="ARBA00022692"/>
    </source>
</evidence>
<evidence type="ECO:0000256" key="1">
    <source>
        <dbReference type="ARBA" id="ARBA00004167"/>
    </source>
</evidence>
<dbReference type="GO" id="GO:0005886">
    <property type="term" value="C:plasma membrane"/>
    <property type="evidence" value="ECO:0007669"/>
    <property type="project" value="TreeGrafter"/>
</dbReference>
<name>A0AAW2APF2_CULAL</name>
<gene>
    <name evidence="6" type="ORF">ABG768_020849</name>
</gene>
<accession>A0AAW2APF2</accession>
<evidence type="ECO:0000256" key="4">
    <source>
        <dbReference type="ARBA" id="ARBA00023136"/>
    </source>
</evidence>
<comment type="subcellular location">
    <subcellularLocation>
        <location evidence="1">Membrane</location>
        <topology evidence="1">Single-pass membrane protein</topology>
    </subcellularLocation>
</comment>
<organism evidence="6 7">
    <name type="scientific">Culter alburnus</name>
    <name type="common">Topmouth culter</name>
    <dbReference type="NCBI Taxonomy" id="194366"/>
    <lineage>
        <taxon>Eukaryota</taxon>
        <taxon>Metazoa</taxon>
        <taxon>Chordata</taxon>
        <taxon>Craniata</taxon>
        <taxon>Vertebrata</taxon>
        <taxon>Euteleostomi</taxon>
        <taxon>Actinopterygii</taxon>
        <taxon>Neopterygii</taxon>
        <taxon>Teleostei</taxon>
        <taxon>Ostariophysi</taxon>
        <taxon>Cypriniformes</taxon>
        <taxon>Xenocyprididae</taxon>
        <taxon>Xenocypridinae</taxon>
        <taxon>Culter</taxon>
    </lineage>
</organism>
<dbReference type="SUPFAM" id="SSF48726">
    <property type="entry name" value="Immunoglobulin"/>
    <property type="match status" value="1"/>
</dbReference>
<dbReference type="Proteomes" id="UP001479290">
    <property type="component" value="Unassembled WGS sequence"/>
</dbReference>
<reference evidence="6 7" key="1">
    <citation type="submission" date="2024-05" db="EMBL/GenBank/DDBJ databases">
        <title>A high-quality chromosomal-level genome assembly of Topmouth culter (Culter alburnus).</title>
        <authorList>
            <person name="Zhao H."/>
        </authorList>
    </citation>
    <scope>NUCLEOTIDE SEQUENCE [LARGE SCALE GENOMIC DNA]</scope>
    <source>
        <strain evidence="6">CATC2023</strain>
        <tissue evidence="6">Muscle</tissue>
    </source>
</reference>
<evidence type="ECO:0000313" key="7">
    <source>
        <dbReference type="Proteomes" id="UP001479290"/>
    </source>
</evidence>
<dbReference type="AlphaFoldDB" id="A0AAW2APF2"/>
<keyword evidence="3" id="KW-1133">Transmembrane helix</keyword>
<dbReference type="InterPro" id="IPR051036">
    <property type="entry name" value="SIGLEC"/>
</dbReference>
<evidence type="ECO:0000256" key="3">
    <source>
        <dbReference type="ARBA" id="ARBA00022989"/>
    </source>
</evidence>
<dbReference type="InterPro" id="IPR013783">
    <property type="entry name" value="Ig-like_fold"/>
</dbReference>
<proteinExistence type="predicted"/>
<keyword evidence="4" id="KW-0472">Membrane</keyword>
<dbReference type="GO" id="GO:0007155">
    <property type="term" value="P:cell adhesion"/>
    <property type="evidence" value="ECO:0007669"/>
    <property type="project" value="TreeGrafter"/>
</dbReference>
<keyword evidence="5" id="KW-0732">Signal</keyword>
<evidence type="ECO:0000256" key="5">
    <source>
        <dbReference type="SAM" id="SignalP"/>
    </source>
</evidence>
<dbReference type="InterPro" id="IPR036179">
    <property type="entry name" value="Ig-like_dom_sf"/>
</dbReference>
<dbReference type="EMBL" id="JAWDJR010000004">
    <property type="protein sequence ID" value="KAK9975605.1"/>
    <property type="molecule type" value="Genomic_DNA"/>
</dbReference>
<keyword evidence="7" id="KW-1185">Reference proteome</keyword>
<comment type="caution">
    <text evidence="6">The sequence shown here is derived from an EMBL/GenBank/DDBJ whole genome shotgun (WGS) entry which is preliminary data.</text>
</comment>
<sequence>MYMMEISVTFLLTGCLIQGVFCDLINLPKRVEALEGSCVIIPCTFNIDQQYEQYLTDSAKRIWSKDLWSKNIVFDSSSPNTGPLRGEIFGTPTEKNCTTRFDNVEQKDNGSYYFRIESNDKLKYNYPKSVEIVIIGSGGGEGGDGGDGGKLCESALLD</sequence>
<dbReference type="PANTHER" id="PTHR12035:SF125">
    <property type="entry name" value="SIALIC ACID-BINDING IG-LIKE LECTIN 5"/>
    <property type="match status" value="1"/>
</dbReference>
<protein>
    <recommendedName>
        <fullName evidence="8">Immunoglobulin subtype domain-containing protein</fullName>
    </recommendedName>
</protein>
<dbReference type="PANTHER" id="PTHR12035">
    <property type="entry name" value="SIALIC ACID BINDING IMMUNOGLOBULIN-LIKE LECTIN"/>
    <property type="match status" value="1"/>
</dbReference>
<keyword evidence="2" id="KW-0812">Transmembrane</keyword>